<dbReference type="Pfam" id="PF16982">
    <property type="entry name" value="Flp1_like"/>
    <property type="match status" value="1"/>
</dbReference>
<protein>
    <recommendedName>
        <fullName evidence="2">Putative Flagellin Flp1-like domain-containing protein</fullName>
    </recommendedName>
</protein>
<reference evidence="3 4" key="1">
    <citation type="submission" date="2019-01" db="EMBL/GenBank/DDBJ databases">
        <title>Chengkuizengella sp. nov., isolated from deep-sea sediment of East Pacific Ocean.</title>
        <authorList>
            <person name="Yang J."/>
            <person name="Lai Q."/>
            <person name="Shao Z."/>
        </authorList>
    </citation>
    <scope>NUCLEOTIDE SEQUENCE [LARGE SCALE GENOMIC DNA]</scope>
    <source>
        <strain evidence="3 4">YPA3-1-1</strain>
    </source>
</reference>
<dbReference type="RefSeq" id="WP_160644231.1">
    <property type="nucleotide sequence ID" value="NZ_SIJB01000007.1"/>
</dbReference>
<organism evidence="3 4">
    <name type="scientific">Chengkuizengella marina</name>
    <dbReference type="NCBI Taxonomy" id="2507566"/>
    <lineage>
        <taxon>Bacteria</taxon>
        <taxon>Bacillati</taxon>
        <taxon>Bacillota</taxon>
        <taxon>Bacilli</taxon>
        <taxon>Bacillales</taxon>
        <taxon>Paenibacillaceae</taxon>
        <taxon>Chengkuizengella</taxon>
    </lineage>
</organism>
<evidence type="ECO:0000313" key="3">
    <source>
        <dbReference type="EMBL" id="NBI27861.1"/>
    </source>
</evidence>
<dbReference type="AlphaFoldDB" id="A0A6N9PWG7"/>
<dbReference type="Proteomes" id="UP000448943">
    <property type="component" value="Unassembled WGS sequence"/>
</dbReference>
<gene>
    <name evidence="3" type="ORF">ERL59_02655</name>
</gene>
<dbReference type="InterPro" id="IPR031564">
    <property type="entry name" value="Flp1-like"/>
</dbReference>
<name>A0A6N9PWG7_9BACL</name>
<accession>A0A6N9PWG7</accession>
<sequence length="72" mass="8228">MKKNVLVQLKKLWKDEKGLGTLEILLIIGVLVAIAIVFRKWIISWVNTLFDETQNEMKTNLDSIKEPTTSGN</sequence>
<evidence type="ECO:0000313" key="4">
    <source>
        <dbReference type="Proteomes" id="UP000448943"/>
    </source>
</evidence>
<comment type="caution">
    <text evidence="3">The sequence shown here is derived from an EMBL/GenBank/DDBJ whole genome shotgun (WGS) entry which is preliminary data.</text>
</comment>
<dbReference type="OrthoDB" id="2653725at2"/>
<keyword evidence="4" id="KW-1185">Reference proteome</keyword>
<keyword evidence="1" id="KW-0812">Transmembrane</keyword>
<keyword evidence="1" id="KW-1133">Transmembrane helix</keyword>
<feature type="domain" description="Putative Flagellin Flp1-like" evidence="2">
    <location>
        <begin position="11"/>
        <end position="58"/>
    </location>
</feature>
<keyword evidence="1" id="KW-0472">Membrane</keyword>
<evidence type="ECO:0000256" key="1">
    <source>
        <dbReference type="SAM" id="Phobius"/>
    </source>
</evidence>
<dbReference type="EMBL" id="SIJB01000007">
    <property type="protein sequence ID" value="NBI27861.1"/>
    <property type="molecule type" value="Genomic_DNA"/>
</dbReference>
<proteinExistence type="predicted"/>
<evidence type="ECO:0000259" key="2">
    <source>
        <dbReference type="Pfam" id="PF16982"/>
    </source>
</evidence>
<feature type="transmembrane region" description="Helical" evidence="1">
    <location>
        <begin position="21"/>
        <end position="42"/>
    </location>
</feature>